<evidence type="ECO:0000256" key="2">
    <source>
        <dbReference type="ARBA" id="ARBA00022670"/>
    </source>
</evidence>
<dbReference type="InterPro" id="IPR015500">
    <property type="entry name" value="Peptidase_S8_subtilisin-rel"/>
</dbReference>
<gene>
    <name evidence="10" type="ORF">HOP12_15225</name>
</gene>
<feature type="active site" description="Charge relay system" evidence="5">
    <location>
        <position position="241"/>
    </location>
</feature>
<dbReference type="InterPro" id="IPR023827">
    <property type="entry name" value="Peptidase_S8_Asp-AS"/>
</dbReference>
<dbReference type="InterPro" id="IPR036852">
    <property type="entry name" value="Peptidase_S8/S53_dom_sf"/>
</dbReference>
<keyword evidence="3 5" id="KW-0378">Hydrolase</keyword>
<dbReference type="InterPro" id="IPR023828">
    <property type="entry name" value="Peptidase_S8_Ser-AS"/>
</dbReference>
<keyword evidence="2 5" id="KW-0645">Protease</keyword>
<dbReference type="PROSITE" id="PS00138">
    <property type="entry name" value="SUBTILASE_SER"/>
    <property type="match status" value="1"/>
</dbReference>
<feature type="chain" id="PRO_5032685821" evidence="7">
    <location>
        <begin position="24"/>
        <end position="634"/>
    </location>
</feature>
<evidence type="ECO:0000256" key="3">
    <source>
        <dbReference type="ARBA" id="ARBA00022801"/>
    </source>
</evidence>
<dbReference type="Pfam" id="PF13860">
    <property type="entry name" value="FlgD_ig"/>
    <property type="match status" value="1"/>
</dbReference>
<evidence type="ECO:0000256" key="1">
    <source>
        <dbReference type="ARBA" id="ARBA00011073"/>
    </source>
</evidence>
<name>A0A849SLM9_UNCEI</name>
<dbReference type="Proteomes" id="UP000580839">
    <property type="component" value="Unassembled WGS sequence"/>
</dbReference>
<accession>A0A849SLM9</accession>
<reference evidence="10 11" key="1">
    <citation type="submission" date="2020-04" db="EMBL/GenBank/DDBJ databases">
        <title>Metagenomic profiling of ammonia- and methane-oxidizing microorganisms in a Dutch drinking water treatment plant.</title>
        <authorList>
            <person name="Poghosyan L."/>
            <person name="Leucker S."/>
        </authorList>
    </citation>
    <scope>NUCLEOTIDE SEQUENCE [LARGE SCALE GENOMIC DNA]</scope>
    <source>
        <strain evidence="10">S-RSF-IL-03</strain>
    </source>
</reference>
<evidence type="ECO:0000256" key="4">
    <source>
        <dbReference type="ARBA" id="ARBA00022825"/>
    </source>
</evidence>
<evidence type="ECO:0000313" key="11">
    <source>
        <dbReference type="Proteomes" id="UP000580839"/>
    </source>
</evidence>
<sequence length="634" mass="66910">MRRGLPSCAVFVALLALAGAARASEAPRLRVSTAPSISRSASLARLDARLLDEALAPSGVTLPVWVEFVDKGESGDPGELARRLSDARARLSPRALARRLRAHLNPLVDYADLPVHAPYLAQLAEHAVPVLGWSRWMNSAAVRIPGERLLELAALPAVARVRASDPLWLAARVPAGAELVVDVDASGPPPARVRGAGGLAGCTGCEGVDYGTTFAQLERIRLPALHDSGYTGAGVLICVLDDGFNYFDKHEATRDHVIALDHQRDFVRGQWGVQDTSFSHVGFAHGSWTFGSIAGRKFGTYVGAAFDASFALARTENTAGERPIEMAFWGLGAEWADSLGADIISSSLGYFQFDSAAANYVYADMDGRTTIVSRAAEIAASKGILIVNAVGNEGQTPWGRLIAPSDVNGDSLIAVGAVDASGQVAAFSSYGPSADDRIKPEVCAHGVSNRLIATTGNPNAYTNLSGTSFAAPLIAGAAACLMQARPAWTPRDVARALRSTASHPQSPDARCGYGIANAVAALNYDPTTGIPIAPRPSNLIALRGAHPHRADDGAVQWTLMAAPRAEAGERVRVRVSDALGRAVITVHDAPRCLQALPITWDGRDAAGRPVPSGLYFVVVETARDQVTQRLVMLR</sequence>
<evidence type="ECO:0000256" key="7">
    <source>
        <dbReference type="SAM" id="SignalP"/>
    </source>
</evidence>
<comment type="similarity">
    <text evidence="1 5 6">Belongs to the peptidase S8 family.</text>
</comment>
<comment type="caution">
    <text evidence="10">The sequence shown here is derived from an EMBL/GenBank/DDBJ whole genome shotgun (WGS) entry which is preliminary data.</text>
</comment>
<dbReference type="InterPro" id="IPR050131">
    <property type="entry name" value="Peptidase_S8_subtilisin-like"/>
</dbReference>
<feature type="signal peptide" evidence="7">
    <location>
        <begin position="1"/>
        <end position="23"/>
    </location>
</feature>
<organism evidence="10 11">
    <name type="scientific">Eiseniibacteriota bacterium</name>
    <dbReference type="NCBI Taxonomy" id="2212470"/>
    <lineage>
        <taxon>Bacteria</taxon>
        <taxon>Candidatus Eiseniibacteriota</taxon>
    </lineage>
</organism>
<evidence type="ECO:0000313" key="10">
    <source>
        <dbReference type="EMBL" id="NOT35496.1"/>
    </source>
</evidence>
<proteinExistence type="inferred from homology"/>
<dbReference type="PANTHER" id="PTHR43806:SF67">
    <property type="entry name" value="EGF-LIKE DOMAIN-CONTAINING PROTEIN"/>
    <property type="match status" value="1"/>
</dbReference>
<dbReference type="Gene3D" id="2.60.40.4070">
    <property type="match status" value="1"/>
</dbReference>
<dbReference type="EMBL" id="JABFRW010000199">
    <property type="protein sequence ID" value="NOT35496.1"/>
    <property type="molecule type" value="Genomic_DNA"/>
</dbReference>
<evidence type="ECO:0000256" key="6">
    <source>
        <dbReference type="RuleBase" id="RU003355"/>
    </source>
</evidence>
<dbReference type="GO" id="GO:0006508">
    <property type="term" value="P:proteolysis"/>
    <property type="evidence" value="ECO:0007669"/>
    <property type="project" value="UniProtKB-KW"/>
</dbReference>
<dbReference type="Pfam" id="PF00082">
    <property type="entry name" value="Peptidase_S8"/>
    <property type="match status" value="1"/>
</dbReference>
<dbReference type="PROSITE" id="PS51892">
    <property type="entry name" value="SUBTILASE"/>
    <property type="match status" value="1"/>
</dbReference>
<feature type="domain" description="Peptidase S8/S53" evidence="8">
    <location>
        <begin position="232"/>
        <end position="514"/>
    </location>
</feature>
<dbReference type="InterPro" id="IPR025965">
    <property type="entry name" value="FlgD/Vpr_Ig-like"/>
</dbReference>
<dbReference type="PROSITE" id="PS00136">
    <property type="entry name" value="SUBTILASE_ASP"/>
    <property type="match status" value="1"/>
</dbReference>
<feature type="active site" description="Charge relay system" evidence="5">
    <location>
        <position position="468"/>
    </location>
</feature>
<dbReference type="InterPro" id="IPR000209">
    <property type="entry name" value="Peptidase_S8/S53_dom"/>
</dbReference>
<feature type="active site" description="Charge relay system" evidence="5">
    <location>
        <position position="285"/>
    </location>
</feature>
<feature type="domain" description="FlgD/Vpr Ig-like" evidence="9">
    <location>
        <begin position="567"/>
        <end position="623"/>
    </location>
</feature>
<dbReference type="PANTHER" id="PTHR43806">
    <property type="entry name" value="PEPTIDASE S8"/>
    <property type="match status" value="1"/>
</dbReference>
<protein>
    <submittedName>
        <fullName evidence="10">S8 family serine peptidase</fullName>
    </submittedName>
</protein>
<evidence type="ECO:0000256" key="5">
    <source>
        <dbReference type="PROSITE-ProRule" id="PRU01240"/>
    </source>
</evidence>
<dbReference type="SUPFAM" id="SSF52743">
    <property type="entry name" value="Subtilisin-like"/>
    <property type="match status" value="1"/>
</dbReference>
<dbReference type="AlphaFoldDB" id="A0A849SLM9"/>
<keyword evidence="7" id="KW-0732">Signal</keyword>
<keyword evidence="4 5" id="KW-0720">Serine protease</keyword>
<dbReference type="GO" id="GO:0004252">
    <property type="term" value="F:serine-type endopeptidase activity"/>
    <property type="evidence" value="ECO:0007669"/>
    <property type="project" value="UniProtKB-UniRule"/>
</dbReference>
<dbReference type="Gene3D" id="3.40.50.200">
    <property type="entry name" value="Peptidase S8/S53 domain"/>
    <property type="match status" value="1"/>
</dbReference>
<evidence type="ECO:0000259" key="9">
    <source>
        <dbReference type="Pfam" id="PF13860"/>
    </source>
</evidence>
<evidence type="ECO:0000259" key="8">
    <source>
        <dbReference type="Pfam" id="PF00082"/>
    </source>
</evidence>
<dbReference type="PRINTS" id="PR00723">
    <property type="entry name" value="SUBTILISIN"/>
</dbReference>